<keyword evidence="1" id="KW-0812">Transmembrane</keyword>
<accession>A0A2K1K2M4</accession>
<organism evidence="2">
    <name type="scientific">Physcomitrium patens</name>
    <name type="common">Spreading-leaved earth moss</name>
    <name type="synonym">Physcomitrella patens</name>
    <dbReference type="NCBI Taxonomy" id="3218"/>
    <lineage>
        <taxon>Eukaryota</taxon>
        <taxon>Viridiplantae</taxon>
        <taxon>Streptophyta</taxon>
        <taxon>Embryophyta</taxon>
        <taxon>Bryophyta</taxon>
        <taxon>Bryophytina</taxon>
        <taxon>Bryopsida</taxon>
        <taxon>Funariidae</taxon>
        <taxon>Funariales</taxon>
        <taxon>Funariaceae</taxon>
        <taxon>Physcomitrium</taxon>
    </lineage>
</organism>
<dbReference type="Gene3D" id="3.40.50.720">
    <property type="entry name" value="NAD(P)-binding Rossmann-like Domain"/>
    <property type="match status" value="1"/>
</dbReference>
<name>A0A2K1K2M4_PHYPA</name>
<evidence type="ECO:0000256" key="1">
    <source>
        <dbReference type="SAM" id="Phobius"/>
    </source>
</evidence>
<reference evidence="2 4" key="1">
    <citation type="journal article" date="2008" name="Science">
        <title>The Physcomitrella genome reveals evolutionary insights into the conquest of land by plants.</title>
        <authorList>
            <person name="Rensing S."/>
            <person name="Lang D."/>
            <person name="Zimmer A."/>
            <person name="Terry A."/>
            <person name="Salamov A."/>
            <person name="Shapiro H."/>
            <person name="Nishiyama T."/>
            <person name="Perroud P.-F."/>
            <person name="Lindquist E."/>
            <person name="Kamisugi Y."/>
            <person name="Tanahashi T."/>
            <person name="Sakakibara K."/>
            <person name="Fujita T."/>
            <person name="Oishi K."/>
            <person name="Shin-I T."/>
            <person name="Kuroki Y."/>
            <person name="Toyoda A."/>
            <person name="Suzuki Y."/>
            <person name="Hashimoto A."/>
            <person name="Yamaguchi K."/>
            <person name="Sugano A."/>
            <person name="Kohara Y."/>
            <person name="Fujiyama A."/>
            <person name="Anterola A."/>
            <person name="Aoki S."/>
            <person name="Ashton N."/>
            <person name="Barbazuk W.B."/>
            <person name="Barker E."/>
            <person name="Bennetzen J."/>
            <person name="Bezanilla M."/>
            <person name="Blankenship R."/>
            <person name="Cho S.H."/>
            <person name="Dutcher S."/>
            <person name="Estelle M."/>
            <person name="Fawcett J.A."/>
            <person name="Gundlach H."/>
            <person name="Hanada K."/>
            <person name="Heyl A."/>
            <person name="Hicks K.A."/>
            <person name="Hugh J."/>
            <person name="Lohr M."/>
            <person name="Mayer K."/>
            <person name="Melkozernov A."/>
            <person name="Murata T."/>
            <person name="Nelson D."/>
            <person name="Pils B."/>
            <person name="Prigge M."/>
            <person name="Reiss B."/>
            <person name="Renner T."/>
            <person name="Rombauts S."/>
            <person name="Rushton P."/>
            <person name="Sanderfoot A."/>
            <person name="Schween G."/>
            <person name="Shiu S.-H."/>
            <person name="Stueber K."/>
            <person name="Theodoulou F.L."/>
            <person name="Tu H."/>
            <person name="Van de Peer Y."/>
            <person name="Verrier P.J."/>
            <person name="Waters E."/>
            <person name="Wood A."/>
            <person name="Yang L."/>
            <person name="Cove D."/>
            <person name="Cuming A."/>
            <person name="Hasebe M."/>
            <person name="Lucas S."/>
            <person name="Mishler D.B."/>
            <person name="Reski R."/>
            <person name="Grigoriev I."/>
            <person name="Quatrano R.S."/>
            <person name="Boore J.L."/>
        </authorList>
    </citation>
    <scope>NUCLEOTIDE SEQUENCE [LARGE SCALE GENOMIC DNA]</scope>
    <source>
        <strain evidence="3 4">cv. Gransden 2004</strain>
    </source>
</reference>
<dbReference type="InParanoid" id="A0A2K1K2M4"/>
<sequence>MVRLNLDRQEIMPLGICMIGTSGFIGSHFCEKLMEKMKYNILDIVVYGIKIQHVLMLKQS</sequence>
<keyword evidence="1" id="KW-0472">Membrane</keyword>
<evidence type="ECO:0000313" key="3">
    <source>
        <dbReference type="EnsemblPlants" id="PAC:32913838.CDS.1"/>
    </source>
</evidence>
<dbReference type="EMBL" id="ABEU02000009">
    <property type="protein sequence ID" value="PNR48025.1"/>
    <property type="molecule type" value="Genomic_DNA"/>
</dbReference>
<dbReference type="EnsemblPlants" id="Pp3c9_9260V3.1">
    <property type="protein sequence ID" value="PAC:32913838.CDS.1"/>
    <property type="gene ID" value="Pp3c9_9260"/>
</dbReference>
<reference evidence="2 4" key="2">
    <citation type="journal article" date="2018" name="Plant J.">
        <title>The Physcomitrella patens chromosome-scale assembly reveals moss genome structure and evolution.</title>
        <authorList>
            <person name="Lang D."/>
            <person name="Ullrich K.K."/>
            <person name="Murat F."/>
            <person name="Fuchs J."/>
            <person name="Jenkins J."/>
            <person name="Haas F.B."/>
            <person name="Piednoel M."/>
            <person name="Gundlach H."/>
            <person name="Van Bel M."/>
            <person name="Meyberg R."/>
            <person name="Vives C."/>
            <person name="Morata J."/>
            <person name="Symeonidi A."/>
            <person name="Hiss M."/>
            <person name="Muchero W."/>
            <person name="Kamisugi Y."/>
            <person name="Saleh O."/>
            <person name="Blanc G."/>
            <person name="Decker E.L."/>
            <person name="van Gessel N."/>
            <person name="Grimwood J."/>
            <person name="Hayes R.D."/>
            <person name="Graham S.W."/>
            <person name="Gunter L.E."/>
            <person name="McDaniel S.F."/>
            <person name="Hoernstein S.N.W."/>
            <person name="Larsson A."/>
            <person name="Li F.W."/>
            <person name="Perroud P.F."/>
            <person name="Phillips J."/>
            <person name="Ranjan P."/>
            <person name="Rokshar D.S."/>
            <person name="Rothfels C.J."/>
            <person name="Schneider L."/>
            <person name="Shu S."/>
            <person name="Stevenson D.W."/>
            <person name="Thummler F."/>
            <person name="Tillich M."/>
            <person name="Villarreal Aguilar J.C."/>
            <person name="Widiez T."/>
            <person name="Wong G.K."/>
            <person name="Wymore A."/>
            <person name="Zhang Y."/>
            <person name="Zimmer A.D."/>
            <person name="Quatrano R.S."/>
            <person name="Mayer K.F.X."/>
            <person name="Goodstein D."/>
            <person name="Casacuberta J.M."/>
            <person name="Vandepoele K."/>
            <person name="Reski R."/>
            <person name="Cuming A.C."/>
            <person name="Tuskan G.A."/>
            <person name="Maumus F."/>
            <person name="Salse J."/>
            <person name="Schmutz J."/>
            <person name="Rensing S.A."/>
        </authorList>
    </citation>
    <scope>NUCLEOTIDE SEQUENCE [LARGE SCALE GENOMIC DNA]</scope>
    <source>
        <strain evidence="3 4">cv. Gransden 2004</strain>
    </source>
</reference>
<reference evidence="3" key="3">
    <citation type="submission" date="2020-12" db="UniProtKB">
        <authorList>
            <consortium name="EnsemblPlants"/>
        </authorList>
    </citation>
    <scope>IDENTIFICATION</scope>
</reference>
<dbReference type="Gramene" id="Pp3c9_9260V3.1">
    <property type="protein sequence ID" value="PAC:32913838.CDS.1"/>
    <property type="gene ID" value="Pp3c9_9260"/>
</dbReference>
<protein>
    <recommendedName>
        <fullName evidence="5">NAD-dependent epimerase/dehydratase domain-containing protein</fullName>
    </recommendedName>
</protein>
<evidence type="ECO:0000313" key="4">
    <source>
        <dbReference type="Proteomes" id="UP000006727"/>
    </source>
</evidence>
<feature type="transmembrane region" description="Helical" evidence="1">
    <location>
        <begin position="12"/>
        <end position="30"/>
    </location>
</feature>
<proteinExistence type="predicted"/>
<dbReference type="STRING" id="3218.A0A2K1K2M4"/>
<gene>
    <name evidence="2" type="ORF">PHYPA_012498</name>
</gene>
<evidence type="ECO:0000313" key="2">
    <source>
        <dbReference type="EMBL" id="PNR48025.1"/>
    </source>
</evidence>
<dbReference type="AlphaFoldDB" id="A0A2K1K2M4"/>
<dbReference type="OMA" id="QMTICMI"/>
<keyword evidence="1" id="KW-1133">Transmembrane helix</keyword>
<dbReference type="Proteomes" id="UP000006727">
    <property type="component" value="Chromosome 9"/>
</dbReference>
<evidence type="ECO:0008006" key="5">
    <source>
        <dbReference type="Google" id="ProtNLM"/>
    </source>
</evidence>
<dbReference type="PaxDb" id="3218-PP1S24_118V6.1"/>
<keyword evidence="4" id="KW-1185">Reference proteome</keyword>